<sequence>MKTYRLAPSLLSADFTELGSQIDLLKSLGVRALHCDIMDGDFVPSISFGMPVLKSIRKRTDLYLDAHLMVTEPDRYIDAFVEAGADGITVHAEACRHLDRTVQHIKACGKKAAVALNPATSLVAVEDILPELDMVLIMSVNPGFGGQSYIPYCTDKIRRLRALADQKHPELSIQVDGGVNRKTLAEVLAAGADDIVAGSAVFGGNIAENVAFFRDAFRQAEAKEKA</sequence>
<feature type="binding site" evidence="10 13">
    <location>
        <position position="34"/>
    </location>
    <ligand>
        <name>a divalent metal cation</name>
        <dbReference type="ChEBI" id="CHEBI:60240"/>
    </ligand>
</feature>
<keyword evidence="9 10" id="KW-0413">Isomerase</keyword>
<dbReference type="CDD" id="cd00429">
    <property type="entry name" value="RPE"/>
    <property type="match status" value="1"/>
</dbReference>
<feature type="binding site" evidence="10 14">
    <location>
        <position position="9"/>
    </location>
    <ligand>
        <name>substrate</name>
    </ligand>
</feature>
<keyword evidence="10 11" id="KW-0119">Carbohydrate metabolism</keyword>
<comment type="pathway">
    <text evidence="10">Carbohydrate degradation.</text>
</comment>
<dbReference type="AlphaFoldDB" id="A0AA37DGZ9"/>
<dbReference type="GO" id="GO:0004750">
    <property type="term" value="F:D-ribulose-phosphate 3-epimerase activity"/>
    <property type="evidence" value="ECO:0007669"/>
    <property type="project" value="UniProtKB-UniRule"/>
</dbReference>
<dbReference type="PANTHER" id="PTHR11749">
    <property type="entry name" value="RIBULOSE-5-PHOSPHATE-3-EPIMERASE"/>
    <property type="match status" value="1"/>
</dbReference>
<evidence type="ECO:0000313" key="16">
    <source>
        <dbReference type="Proteomes" id="UP000018466"/>
    </source>
</evidence>
<feature type="binding site" evidence="10 13">
    <location>
        <position position="176"/>
    </location>
    <ligand>
        <name>a divalent metal cation</name>
        <dbReference type="ChEBI" id="CHEBI:60240"/>
    </ligand>
</feature>
<evidence type="ECO:0000256" key="13">
    <source>
        <dbReference type="PIRSR" id="PIRSR001461-2"/>
    </source>
</evidence>
<dbReference type="EMBL" id="AGEL01000003">
    <property type="protein sequence ID" value="EHO17971.1"/>
    <property type="molecule type" value="Genomic_DNA"/>
</dbReference>
<comment type="cofactor">
    <cofactor evidence="2">
        <name>Mn(2+)</name>
        <dbReference type="ChEBI" id="CHEBI:29035"/>
    </cofactor>
</comment>
<evidence type="ECO:0000256" key="3">
    <source>
        <dbReference type="ARBA" id="ARBA00001941"/>
    </source>
</evidence>
<evidence type="ECO:0000256" key="11">
    <source>
        <dbReference type="PIRNR" id="PIRNR001461"/>
    </source>
</evidence>
<evidence type="ECO:0000256" key="7">
    <source>
        <dbReference type="ARBA" id="ARBA00013188"/>
    </source>
</evidence>
<dbReference type="Proteomes" id="UP000018466">
    <property type="component" value="Unassembled WGS sequence"/>
</dbReference>
<keyword evidence="13" id="KW-0170">Cobalt</keyword>
<dbReference type="GO" id="GO:0046872">
    <property type="term" value="F:metal ion binding"/>
    <property type="evidence" value="ECO:0007669"/>
    <property type="project" value="UniProtKB-UniRule"/>
</dbReference>
<feature type="binding site" evidence="10 13">
    <location>
        <position position="67"/>
    </location>
    <ligand>
        <name>a divalent metal cation</name>
        <dbReference type="ChEBI" id="CHEBI:60240"/>
    </ligand>
</feature>
<dbReference type="GeneID" id="86939954"/>
<organism evidence="15 16">
    <name type="scientific">Stomatobaculum longum</name>
    <dbReference type="NCBI Taxonomy" id="796942"/>
    <lineage>
        <taxon>Bacteria</taxon>
        <taxon>Bacillati</taxon>
        <taxon>Bacillota</taxon>
        <taxon>Clostridia</taxon>
        <taxon>Lachnospirales</taxon>
        <taxon>Lachnospiraceae</taxon>
        <taxon>Stomatobaculum</taxon>
    </lineage>
</organism>
<comment type="cofactor">
    <cofactor evidence="3">
        <name>Co(2+)</name>
        <dbReference type="ChEBI" id="CHEBI:48828"/>
    </cofactor>
</comment>
<comment type="similarity">
    <text evidence="6 10 11">Belongs to the ribulose-phosphate 3-epimerase family.</text>
</comment>
<evidence type="ECO:0000256" key="8">
    <source>
        <dbReference type="ARBA" id="ARBA00022723"/>
    </source>
</evidence>
<evidence type="ECO:0000313" key="15">
    <source>
        <dbReference type="EMBL" id="EHO17971.1"/>
    </source>
</evidence>
<protein>
    <recommendedName>
        <fullName evidence="7 10">Ribulose-phosphate 3-epimerase</fullName>
        <ecNumber evidence="7 10">5.1.3.1</ecNumber>
    </recommendedName>
</protein>
<keyword evidence="13" id="KW-0862">Zinc</keyword>
<name>A0AA37DGZ9_9FIRM</name>
<feature type="binding site" evidence="10 14">
    <location>
        <begin position="198"/>
        <end position="199"/>
    </location>
    <ligand>
        <name>substrate</name>
    </ligand>
</feature>
<evidence type="ECO:0000256" key="4">
    <source>
        <dbReference type="ARBA" id="ARBA00001947"/>
    </source>
</evidence>
<keyword evidence="16" id="KW-1185">Reference proteome</keyword>
<dbReference type="InterPro" id="IPR013785">
    <property type="entry name" value="Aldolase_TIM"/>
</dbReference>
<dbReference type="GO" id="GO:0005737">
    <property type="term" value="C:cytoplasm"/>
    <property type="evidence" value="ECO:0007669"/>
    <property type="project" value="UniProtKB-ARBA"/>
</dbReference>
<evidence type="ECO:0000256" key="2">
    <source>
        <dbReference type="ARBA" id="ARBA00001936"/>
    </source>
</evidence>
<proteinExistence type="inferred from homology"/>
<gene>
    <name evidence="10" type="primary">rpe</name>
    <name evidence="15" type="ORF">HMPREF9623_00155</name>
</gene>
<comment type="cofactor">
    <cofactor evidence="4">
        <name>Zn(2+)</name>
        <dbReference type="ChEBI" id="CHEBI:29105"/>
    </cofactor>
</comment>
<dbReference type="InterPro" id="IPR011060">
    <property type="entry name" value="RibuloseP-bd_barrel"/>
</dbReference>
<evidence type="ECO:0000256" key="5">
    <source>
        <dbReference type="ARBA" id="ARBA00001954"/>
    </source>
</evidence>
<evidence type="ECO:0000256" key="1">
    <source>
        <dbReference type="ARBA" id="ARBA00001782"/>
    </source>
</evidence>
<feature type="binding site" evidence="10 14">
    <location>
        <begin position="143"/>
        <end position="146"/>
    </location>
    <ligand>
        <name>substrate</name>
    </ligand>
</feature>
<feature type="binding site" evidence="10 14">
    <location>
        <position position="67"/>
    </location>
    <ligand>
        <name>substrate</name>
    </ligand>
</feature>
<dbReference type="FunFam" id="3.20.20.70:FF:000004">
    <property type="entry name" value="Ribulose-phosphate 3-epimerase"/>
    <property type="match status" value="1"/>
</dbReference>
<keyword evidence="13" id="KW-0464">Manganese</keyword>
<evidence type="ECO:0000256" key="9">
    <source>
        <dbReference type="ARBA" id="ARBA00023235"/>
    </source>
</evidence>
<dbReference type="GO" id="GO:0019323">
    <property type="term" value="P:pentose catabolic process"/>
    <property type="evidence" value="ECO:0007669"/>
    <property type="project" value="UniProtKB-UniRule"/>
</dbReference>
<evidence type="ECO:0000256" key="10">
    <source>
        <dbReference type="HAMAP-Rule" id="MF_02227"/>
    </source>
</evidence>
<dbReference type="SUPFAM" id="SSF51366">
    <property type="entry name" value="Ribulose-phoshate binding barrel"/>
    <property type="match status" value="1"/>
</dbReference>
<dbReference type="Pfam" id="PF00834">
    <property type="entry name" value="Ribul_P_3_epim"/>
    <property type="match status" value="1"/>
</dbReference>
<dbReference type="NCBIfam" id="NF004076">
    <property type="entry name" value="PRK05581.1-4"/>
    <property type="match status" value="1"/>
</dbReference>
<feature type="active site" description="Proton acceptor" evidence="10 12">
    <location>
        <position position="36"/>
    </location>
</feature>
<reference evidence="15 16" key="1">
    <citation type="submission" date="2011-10" db="EMBL/GenBank/DDBJ databases">
        <title>The Genome Sequence of Lachnospiraceae bacterium ACC2.</title>
        <authorList>
            <consortium name="The Broad Institute Genome Sequencing Platform"/>
            <person name="Earl A."/>
            <person name="Ward D."/>
            <person name="Feldgarden M."/>
            <person name="Gevers D."/>
            <person name="Sizova M."/>
            <person name="Hazen A."/>
            <person name="Epstein S."/>
            <person name="Young S.K."/>
            <person name="Zeng Q."/>
            <person name="Gargeya S."/>
            <person name="Fitzgerald M."/>
            <person name="Haas B."/>
            <person name="Abouelleil A."/>
            <person name="Alvarado L."/>
            <person name="Arachchi H.M."/>
            <person name="Berlin A."/>
            <person name="Brown A."/>
            <person name="Chapman S.B."/>
            <person name="Chen Z."/>
            <person name="Dunbar C."/>
            <person name="Freedman E."/>
            <person name="Gearin G."/>
            <person name="Goldberg J."/>
            <person name="Griggs A."/>
            <person name="Gujja S."/>
            <person name="Heiman D."/>
            <person name="Howarth C."/>
            <person name="Larson L."/>
            <person name="Lui A."/>
            <person name="MacDonald P.J.P."/>
            <person name="Montmayeur A."/>
            <person name="Murphy C."/>
            <person name="Neiman D."/>
            <person name="Pearson M."/>
            <person name="Priest M."/>
            <person name="Roberts A."/>
            <person name="Saif S."/>
            <person name="Shea T."/>
            <person name="Shenoy N."/>
            <person name="Sisk P."/>
            <person name="Stolte C."/>
            <person name="Sykes S."/>
            <person name="Wortman J."/>
            <person name="Nusbaum C."/>
            <person name="Birren B."/>
        </authorList>
    </citation>
    <scope>NUCLEOTIDE SEQUENCE [LARGE SCALE GENOMIC DNA]</scope>
    <source>
        <strain evidence="15 16">ACC2</strain>
    </source>
</reference>
<comment type="cofactor">
    <cofactor evidence="5">
        <name>Fe(2+)</name>
        <dbReference type="ChEBI" id="CHEBI:29033"/>
    </cofactor>
</comment>
<evidence type="ECO:0000256" key="6">
    <source>
        <dbReference type="ARBA" id="ARBA00009541"/>
    </source>
</evidence>
<comment type="cofactor">
    <cofactor evidence="10 13">
        <name>a divalent metal cation</name>
        <dbReference type="ChEBI" id="CHEBI:60240"/>
    </cofactor>
    <text evidence="10 13">Binds 1 divalent metal cation per subunit.</text>
</comment>
<dbReference type="Gene3D" id="3.20.20.70">
    <property type="entry name" value="Aldolase class I"/>
    <property type="match status" value="1"/>
</dbReference>
<dbReference type="InterPro" id="IPR000056">
    <property type="entry name" value="Ribul_P_3_epim-like"/>
</dbReference>
<dbReference type="PIRSF" id="PIRSF001461">
    <property type="entry name" value="RPE"/>
    <property type="match status" value="1"/>
</dbReference>
<comment type="catalytic activity">
    <reaction evidence="1 10 11">
        <text>D-ribulose 5-phosphate = D-xylulose 5-phosphate</text>
        <dbReference type="Rhea" id="RHEA:13677"/>
        <dbReference type="ChEBI" id="CHEBI:57737"/>
        <dbReference type="ChEBI" id="CHEBI:58121"/>
        <dbReference type="EC" id="5.1.3.1"/>
    </reaction>
</comment>
<dbReference type="GO" id="GO:0006098">
    <property type="term" value="P:pentose-phosphate shunt"/>
    <property type="evidence" value="ECO:0007669"/>
    <property type="project" value="UniProtKB-UniRule"/>
</dbReference>
<dbReference type="NCBIfam" id="TIGR01163">
    <property type="entry name" value="rpe"/>
    <property type="match status" value="1"/>
</dbReference>
<dbReference type="InterPro" id="IPR026019">
    <property type="entry name" value="Ribul_P_3_epim"/>
</dbReference>
<evidence type="ECO:0000256" key="12">
    <source>
        <dbReference type="PIRSR" id="PIRSR001461-1"/>
    </source>
</evidence>
<dbReference type="RefSeq" id="WP_009531990.1">
    <property type="nucleotide sequence ID" value="NZ_JH590861.1"/>
</dbReference>
<feature type="active site" description="Proton donor" evidence="10 12">
    <location>
        <position position="176"/>
    </location>
</feature>
<accession>A0AA37DGZ9</accession>
<keyword evidence="8 10" id="KW-0479">Metal-binding</keyword>
<feature type="binding site" evidence="10">
    <location>
        <begin position="176"/>
        <end position="178"/>
    </location>
    <ligand>
        <name>substrate</name>
    </ligand>
</feature>
<evidence type="ECO:0000256" key="14">
    <source>
        <dbReference type="PIRSR" id="PIRSR001461-3"/>
    </source>
</evidence>
<comment type="caution">
    <text evidence="15">The sequence shown here is derived from an EMBL/GenBank/DDBJ whole genome shotgun (WGS) entry which is preliminary data.</text>
</comment>
<feature type="binding site" evidence="10 13">
    <location>
        <position position="36"/>
    </location>
    <ligand>
        <name>a divalent metal cation</name>
        <dbReference type="ChEBI" id="CHEBI:60240"/>
    </ligand>
</feature>
<feature type="binding site" evidence="14">
    <location>
        <position position="178"/>
    </location>
    <ligand>
        <name>substrate</name>
    </ligand>
</feature>
<dbReference type="EC" id="5.1.3.1" evidence="7 10"/>
<dbReference type="HAMAP" id="MF_02227">
    <property type="entry name" value="RPE"/>
    <property type="match status" value="1"/>
</dbReference>
<comment type="function">
    <text evidence="10">Catalyzes the reversible epimerization of D-ribulose 5-phosphate to D-xylulose 5-phosphate.</text>
</comment>